<dbReference type="PANTHER" id="PTHR11486">
    <property type="entry name" value="FIBROBLAST GROWTH FACTOR"/>
    <property type="match status" value="1"/>
</dbReference>
<reference evidence="4" key="2">
    <citation type="submission" date="2025-09" db="UniProtKB">
        <authorList>
            <consortium name="Ensembl"/>
        </authorList>
    </citation>
    <scope>IDENTIFICATION</scope>
</reference>
<accession>A0A8C4QLV8</accession>
<dbReference type="Ensembl" id="ENSEBUT00000017947.1">
    <property type="protein sequence ID" value="ENSEBUP00000017371.1"/>
    <property type="gene ID" value="ENSEBUG00000010842.1"/>
</dbReference>
<dbReference type="InterPro" id="IPR002209">
    <property type="entry name" value="Fibroblast_GF_fam"/>
</dbReference>
<dbReference type="Pfam" id="PF00167">
    <property type="entry name" value="FGF"/>
    <property type="match status" value="1"/>
</dbReference>
<dbReference type="PRINTS" id="PR00263">
    <property type="entry name" value="HBGFFGF"/>
</dbReference>
<comment type="similarity">
    <text evidence="1 2">Belongs to the heparin-binding growth factors family.</text>
</comment>
<dbReference type="SMART" id="SM00442">
    <property type="entry name" value="FGF"/>
    <property type="match status" value="1"/>
</dbReference>
<evidence type="ECO:0000313" key="5">
    <source>
        <dbReference type="Proteomes" id="UP000694388"/>
    </source>
</evidence>
<keyword evidence="5" id="KW-1185">Reference proteome</keyword>
<dbReference type="InterPro" id="IPR008996">
    <property type="entry name" value="IL1/FGF"/>
</dbReference>
<feature type="region of interest" description="Disordered" evidence="3">
    <location>
        <begin position="1"/>
        <end position="31"/>
    </location>
</feature>
<organism evidence="4 5">
    <name type="scientific">Eptatretus burgeri</name>
    <name type="common">Inshore hagfish</name>
    <dbReference type="NCBI Taxonomy" id="7764"/>
    <lineage>
        <taxon>Eukaryota</taxon>
        <taxon>Metazoa</taxon>
        <taxon>Chordata</taxon>
        <taxon>Craniata</taxon>
        <taxon>Vertebrata</taxon>
        <taxon>Cyclostomata</taxon>
        <taxon>Myxini</taxon>
        <taxon>Myxiniformes</taxon>
        <taxon>Myxinidae</taxon>
        <taxon>Eptatretinae</taxon>
        <taxon>Eptatretus</taxon>
    </lineage>
</organism>
<dbReference type="Proteomes" id="UP000694388">
    <property type="component" value="Unplaced"/>
</dbReference>
<dbReference type="AlphaFoldDB" id="A0A8C4QLV8"/>
<dbReference type="GeneTree" id="ENSGT00940000156984"/>
<proteinExistence type="inferred from homology"/>
<dbReference type="Gene3D" id="2.80.10.50">
    <property type="match status" value="1"/>
</dbReference>
<sequence>MAAAIASSLIRQRRQGRDREHRAERPVCPRRHSPKRTRLLCDAQLLTIFSSVRICGVRRRRKKGFVATRFHGFAVVEETDGQTDGQTDRHTLTFITLFNLIPVGLRVVAIQGAKSGLYIGMNNNGFLYTSERFTPECRFKESVFQNYYVIYSSTLYKQHESGRAWYLGLNKEGGAMKGNHVKKTKAAGHFLPKPVEGTWVLIPLRSSILIAVASISRAAHSCPTLYDNKVASGARVCLEAHSVQCA</sequence>
<dbReference type="PROSITE" id="PS00247">
    <property type="entry name" value="HBGF_FGF"/>
    <property type="match status" value="1"/>
</dbReference>
<name>A0A8C4QLV8_EPTBU</name>
<protein>
    <recommendedName>
        <fullName evidence="2">Fibroblast growth factor</fullName>
        <shortName evidence="2">FGF</shortName>
    </recommendedName>
</protein>
<reference evidence="4" key="1">
    <citation type="submission" date="2025-08" db="UniProtKB">
        <authorList>
            <consortium name="Ensembl"/>
        </authorList>
    </citation>
    <scope>IDENTIFICATION</scope>
</reference>
<evidence type="ECO:0000256" key="2">
    <source>
        <dbReference type="RuleBase" id="RU049442"/>
    </source>
</evidence>
<dbReference type="GO" id="GO:0008083">
    <property type="term" value="F:growth factor activity"/>
    <property type="evidence" value="ECO:0007669"/>
    <property type="project" value="InterPro"/>
</dbReference>
<evidence type="ECO:0000313" key="4">
    <source>
        <dbReference type="Ensembl" id="ENSEBUP00000017371.1"/>
    </source>
</evidence>
<dbReference type="SUPFAM" id="SSF50353">
    <property type="entry name" value="Cytokine"/>
    <property type="match status" value="1"/>
</dbReference>
<dbReference type="PRINTS" id="PR00262">
    <property type="entry name" value="IL1HBGF"/>
</dbReference>
<feature type="compositionally biased region" description="Basic and acidic residues" evidence="3">
    <location>
        <begin position="15"/>
        <end position="27"/>
    </location>
</feature>
<evidence type="ECO:0000256" key="1">
    <source>
        <dbReference type="ARBA" id="ARBA00007936"/>
    </source>
</evidence>
<evidence type="ECO:0000256" key="3">
    <source>
        <dbReference type="SAM" id="MobiDB-lite"/>
    </source>
</evidence>